<dbReference type="Proteomes" id="UP000624325">
    <property type="component" value="Unassembled WGS sequence"/>
</dbReference>
<evidence type="ECO:0000256" key="1">
    <source>
        <dbReference type="SAM" id="MobiDB-lite"/>
    </source>
</evidence>
<gene>
    <name evidence="2" type="ORF">Air01nite_51600</name>
</gene>
<feature type="region of interest" description="Disordered" evidence="1">
    <location>
        <begin position="1"/>
        <end position="30"/>
    </location>
</feature>
<evidence type="ECO:0008006" key="4">
    <source>
        <dbReference type="Google" id="ProtNLM"/>
    </source>
</evidence>
<comment type="caution">
    <text evidence="2">The sequence shown here is derived from an EMBL/GenBank/DDBJ whole genome shotgun (WGS) entry which is preliminary data.</text>
</comment>
<keyword evidence="3" id="KW-1185">Reference proteome</keyword>
<organism evidence="2 3">
    <name type="scientific">Asanoa iriomotensis</name>
    <dbReference type="NCBI Taxonomy" id="234613"/>
    <lineage>
        <taxon>Bacteria</taxon>
        <taxon>Bacillati</taxon>
        <taxon>Actinomycetota</taxon>
        <taxon>Actinomycetes</taxon>
        <taxon>Micromonosporales</taxon>
        <taxon>Micromonosporaceae</taxon>
        <taxon>Asanoa</taxon>
    </lineage>
</organism>
<evidence type="ECO:0000313" key="2">
    <source>
        <dbReference type="EMBL" id="GIF59065.1"/>
    </source>
</evidence>
<sequence length="161" mass="17779">MERTVIPAPTGSFGRSRRSAGWRSTAPVGRPIDQPTVELKRLDDRMVDFIRKQEMVFVTAALGGRTARRGPVGFVQVPSRRLVTWPEYERTPISGPVRLLLLDLLHERTGLHVTGRASAVSYGPLQVASGSDPVLVDGPVPECWVRVRVDQAWFADQGPLV</sequence>
<accession>A0ABQ4C9T8</accession>
<proteinExistence type="predicted"/>
<dbReference type="EMBL" id="BONC01000041">
    <property type="protein sequence ID" value="GIF59065.1"/>
    <property type="molecule type" value="Genomic_DNA"/>
</dbReference>
<name>A0ABQ4C9T8_9ACTN</name>
<evidence type="ECO:0000313" key="3">
    <source>
        <dbReference type="Proteomes" id="UP000624325"/>
    </source>
</evidence>
<reference evidence="2 3" key="1">
    <citation type="submission" date="2021-01" db="EMBL/GenBank/DDBJ databases">
        <title>Whole genome shotgun sequence of Asanoa iriomotensis NBRC 100142.</title>
        <authorList>
            <person name="Komaki H."/>
            <person name="Tamura T."/>
        </authorList>
    </citation>
    <scope>NUCLEOTIDE SEQUENCE [LARGE SCALE GENOMIC DNA]</scope>
    <source>
        <strain evidence="2 3">NBRC 100142</strain>
    </source>
</reference>
<protein>
    <recommendedName>
        <fullName evidence="4">Pyridoxamine 5'-phosphate oxidase putative domain-containing protein</fullName>
    </recommendedName>
</protein>